<keyword evidence="1" id="KW-1133">Transmembrane helix</keyword>
<evidence type="ECO:0000313" key="2">
    <source>
        <dbReference type="EMBL" id="PIT96678.1"/>
    </source>
</evidence>
<comment type="caution">
    <text evidence="2">The sequence shown here is derived from an EMBL/GenBank/DDBJ whole genome shotgun (WGS) entry which is preliminary data.</text>
</comment>
<dbReference type="Proteomes" id="UP000230481">
    <property type="component" value="Unassembled WGS sequence"/>
</dbReference>
<name>A0A2M6WV59_9BACT</name>
<keyword evidence="1" id="KW-0472">Membrane</keyword>
<organism evidence="2 3">
    <name type="scientific">Candidatus Campbellbacteria bacterium CG10_big_fil_rev_8_21_14_0_10_35_52</name>
    <dbReference type="NCBI Taxonomy" id="1974527"/>
    <lineage>
        <taxon>Bacteria</taxon>
        <taxon>Candidatus Campbelliibacteriota</taxon>
    </lineage>
</organism>
<protein>
    <submittedName>
        <fullName evidence="2">Uncharacterized protein</fullName>
    </submittedName>
</protein>
<proteinExistence type="predicted"/>
<dbReference type="AlphaFoldDB" id="A0A2M6WV59"/>
<evidence type="ECO:0000256" key="1">
    <source>
        <dbReference type="SAM" id="Phobius"/>
    </source>
</evidence>
<keyword evidence="1" id="KW-0812">Transmembrane</keyword>
<evidence type="ECO:0000313" key="3">
    <source>
        <dbReference type="Proteomes" id="UP000230481"/>
    </source>
</evidence>
<feature type="transmembrane region" description="Helical" evidence="1">
    <location>
        <begin position="24"/>
        <end position="45"/>
    </location>
</feature>
<dbReference type="EMBL" id="PFAA01000033">
    <property type="protein sequence ID" value="PIT96678.1"/>
    <property type="molecule type" value="Genomic_DNA"/>
</dbReference>
<reference evidence="3" key="1">
    <citation type="submission" date="2017-09" db="EMBL/GenBank/DDBJ databases">
        <title>Depth-based differentiation of microbial function through sediment-hosted aquifers and enrichment of novel symbionts in the deep terrestrial subsurface.</title>
        <authorList>
            <person name="Probst A.J."/>
            <person name="Ladd B."/>
            <person name="Jarett J.K."/>
            <person name="Geller-Mcgrath D.E."/>
            <person name="Sieber C.M.K."/>
            <person name="Emerson J.B."/>
            <person name="Anantharaman K."/>
            <person name="Thomas B.C."/>
            <person name="Malmstrom R."/>
            <person name="Stieglmeier M."/>
            <person name="Klingl A."/>
            <person name="Woyke T."/>
            <person name="Ryan C.M."/>
            <person name="Banfield J.F."/>
        </authorList>
    </citation>
    <scope>NUCLEOTIDE SEQUENCE [LARGE SCALE GENOMIC DNA]</scope>
</reference>
<accession>A0A2M6WV59</accession>
<sequence>MPKKSFVIQRNKTKFSQNFNSDEFIGINHFLYIIIRIILLIMNPVRDKRVYIIGRAGLNDLNYFNTYRL</sequence>
<gene>
    <name evidence="2" type="ORF">COT82_01845</name>
</gene>